<dbReference type="AlphaFoldDB" id="A0A8S9Q106"/>
<accession>A0A8S9Q106</accession>
<proteinExistence type="predicted"/>
<name>A0A8S9Q106_BRACR</name>
<dbReference type="EMBL" id="QGKX02001290">
    <property type="protein sequence ID" value="KAF3535857.1"/>
    <property type="molecule type" value="Genomic_DNA"/>
</dbReference>
<evidence type="ECO:0000313" key="1">
    <source>
        <dbReference type="EMBL" id="KAF3535857.1"/>
    </source>
</evidence>
<protein>
    <submittedName>
        <fullName evidence="1">Uncharacterized protein</fullName>
    </submittedName>
</protein>
<gene>
    <name evidence="1" type="ORF">F2Q69_00021261</name>
</gene>
<sequence length="191" mass="20765">MTISKSSNDVSRACEPSLAGSCPFAFAFPAVPACPRLPYPFQRSDPSHKRLRNGKHGLGIDQAVQAVPSGPWSIHNSPKSPFTQVKGVNGQRGFHHEEMTVWMAKGAGSYLDRSYKAVHAVPSVPWSIHNLPKSPFTRVKGVNGQKGFYHEEMAVWMAKGAGSYLDKLGQAVMAKAVLAEDPKSVWPLLLA</sequence>
<evidence type="ECO:0000313" key="2">
    <source>
        <dbReference type="Proteomes" id="UP000712600"/>
    </source>
</evidence>
<organism evidence="1 2">
    <name type="scientific">Brassica cretica</name>
    <name type="common">Mustard</name>
    <dbReference type="NCBI Taxonomy" id="69181"/>
    <lineage>
        <taxon>Eukaryota</taxon>
        <taxon>Viridiplantae</taxon>
        <taxon>Streptophyta</taxon>
        <taxon>Embryophyta</taxon>
        <taxon>Tracheophyta</taxon>
        <taxon>Spermatophyta</taxon>
        <taxon>Magnoliopsida</taxon>
        <taxon>eudicotyledons</taxon>
        <taxon>Gunneridae</taxon>
        <taxon>Pentapetalae</taxon>
        <taxon>rosids</taxon>
        <taxon>malvids</taxon>
        <taxon>Brassicales</taxon>
        <taxon>Brassicaceae</taxon>
        <taxon>Brassiceae</taxon>
        <taxon>Brassica</taxon>
    </lineage>
</organism>
<comment type="caution">
    <text evidence="1">The sequence shown here is derived from an EMBL/GenBank/DDBJ whole genome shotgun (WGS) entry which is preliminary data.</text>
</comment>
<dbReference type="Proteomes" id="UP000712600">
    <property type="component" value="Unassembled WGS sequence"/>
</dbReference>
<reference evidence="1" key="1">
    <citation type="submission" date="2019-12" db="EMBL/GenBank/DDBJ databases">
        <title>Genome sequencing and annotation of Brassica cretica.</title>
        <authorList>
            <person name="Studholme D.J."/>
            <person name="Sarris P."/>
        </authorList>
    </citation>
    <scope>NUCLEOTIDE SEQUENCE</scope>
    <source>
        <strain evidence="1">PFS-109/04</strain>
        <tissue evidence="1">Leaf</tissue>
    </source>
</reference>